<evidence type="ECO:0000256" key="3">
    <source>
        <dbReference type="ARBA" id="ARBA00022448"/>
    </source>
</evidence>
<evidence type="ECO:0000256" key="2">
    <source>
        <dbReference type="ARBA" id="ARBA00005695"/>
    </source>
</evidence>
<dbReference type="Pfam" id="PF00496">
    <property type="entry name" value="SBP_bac_5"/>
    <property type="match status" value="1"/>
</dbReference>
<dbReference type="PIRSF" id="PIRSF002741">
    <property type="entry name" value="MppA"/>
    <property type="match status" value="1"/>
</dbReference>
<feature type="domain" description="Solute-binding protein family 5" evidence="6">
    <location>
        <begin position="78"/>
        <end position="456"/>
    </location>
</feature>
<dbReference type="PANTHER" id="PTHR30290:SF10">
    <property type="entry name" value="PERIPLASMIC OLIGOPEPTIDE-BINDING PROTEIN-RELATED"/>
    <property type="match status" value="1"/>
</dbReference>
<evidence type="ECO:0000256" key="1">
    <source>
        <dbReference type="ARBA" id="ARBA00004196"/>
    </source>
</evidence>
<comment type="similarity">
    <text evidence="2">Belongs to the bacterial solute-binding protein 5 family.</text>
</comment>
<evidence type="ECO:0000256" key="5">
    <source>
        <dbReference type="SAM" id="SignalP"/>
    </source>
</evidence>
<dbReference type="PROSITE" id="PS51257">
    <property type="entry name" value="PROKAR_LIPOPROTEIN"/>
    <property type="match status" value="1"/>
</dbReference>
<dbReference type="GO" id="GO:0015833">
    <property type="term" value="P:peptide transport"/>
    <property type="evidence" value="ECO:0007669"/>
    <property type="project" value="TreeGrafter"/>
</dbReference>
<dbReference type="Gene3D" id="3.90.76.10">
    <property type="entry name" value="Dipeptide-binding Protein, Domain 1"/>
    <property type="match status" value="1"/>
</dbReference>
<evidence type="ECO:0000313" key="7">
    <source>
        <dbReference type="EMBL" id="OAU94806.1"/>
    </source>
</evidence>
<dbReference type="FunFam" id="3.90.76.10:FF:000001">
    <property type="entry name" value="Oligopeptide ABC transporter substrate-binding protein"/>
    <property type="match status" value="1"/>
</dbReference>
<reference evidence="7 8" key="1">
    <citation type="journal article" date="2016" name="Genome Biol. Evol.">
        <title>Comparative Genomic Analyses of the Moraxella catarrhalis Serosensitive and Seroresistant Lineages Demonstrate Their Independent Evolution.</title>
        <authorList>
            <person name="Earl J.P."/>
            <person name="de Vries S.P."/>
            <person name="Ahmed A."/>
            <person name="Powell E."/>
            <person name="Schultz M.P."/>
            <person name="Hermans P.W."/>
            <person name="Hill D.J."/>
            <person name="Zhou Z."/>
            <person name="Constantinidou C.I."/>
            <person name="Hu F.Z."/>
            <person name="Bootsma H.J."/>
            <person name="Ehrlich G.D."/>
        </authorList>
    </citation>
    <scope>NUCLEOTIDE SEQUENCE [LARGE SCALE GENOMIC DNA]</scope>
    <source>
        <strain evidence="7 8">Z7542</strain>
    </source>
</reference>
<evidence type="ECO:0000256" key="4">
    <source>
        <dbReference type="ARBA" id="ARBA00022729"/>
    </source>
</evidence>
<dbReference type="Proteomes" id="UP000078228">
    <property type="component" value="Unassembled WGS sequence"/>
</dbReference>
<dbReference type="GO" id="GO:1904680">
    <property type="term" value="F:peptide transmembrane transporter activity"/>
    <property type="evidence" value="ECO:0007669"/>
    <property type="project" value="TreeGrafter"/>
</dbReference>
<proteinExistence type="inferred from homology"/>
<dbReference type="AlphaFoldDB" id="A0A198UEG4"/>
<dbReference type="EMBL" id="LXHC01000028">
    <property type="protein sequence ID" value="OAU94806.1"/>
    <property type="molecule type" value="Genomic_DNA"/>
</dbReference>
<dbReference type="Gene3D" id="3.40.190.10">
    <property type="entry name" value="Periplasmic binding protein-like II"/>
    <property type="match status" value="1"/>
</dbReference>
<dbReference type="Gene3D" id="3.10.105.10">
    <property type="entry name" value="Dipeptide-binding Protein, Domain 3"/>
    <property type="match status" value="1"/>
</dbReference>
<keyword evidence="3" id="KW-0813">Transport</keyword>
<dbReference type="InterPro" id="IPR039424">
    <property type="entry name" value="SBP_5"/>
</dbReference>
<dbReference type="GO" id="GO:0030288">
    <property type="term" value="C:outer membrane-bounded periplasmic space"/>
    <property type="evidence" value="ECO:0007669"/>
    <property type="project" value="TreeGrafter"/>
</dbReference>
<sequence length="536" mass="59329">MNLKLTMLTTTLVTALGISACSSPSQPSASLPPNKDTLIIANGDEPATLDPQKSQDTTSSAIIRQMFEGLVMTDAQGKIIPGLAESWETTDNKVWTFKLRDANWSNGDAISAHDAVFALQRLVDPATATYYSSYLVDAKVHNAEKVVTGDLPVDALGVKALDDKTLQITLDEPVPYLVDMLALPVAYPVPKAVVQAHGDSWLSLDNIVVSGAYRLSDWVVNSHINLERNPAYYDNANTAIEKVQFLPITSSAGMNRYMTGELDINGVPPEVMDKVRKDLPNEMHTAPQLCTYYLEPNFKSAPFDDARIRQALSMSIDRKTLTDILKRDNPEAYQFTPLAIQGITKISPDWQALDQSTRYEQAISLLKDAGYDANNPLKFEFFYSTSETAKMLASAIDSMWRQNLGGAVQVSLINQEWKTFLDTKNQGQYNLAFSGWCADYNEPSSFLNMLKTGGSNNTGKYSSPQYDAIMAQTLQPGIDDAARSRLYQEAETLIAKDTAIIPMYSAISVRLVKPYVKGFSHDNPMDDYHVKDMSFE</sequence>
<feature type="signal peptide" evidence="5">
    <location>
        <begin position="1"/>
        <end position="20"/>
    </location>
</feature>
<evidence type="ECO:0000313" key="8">
    <source>
        <dbReference type="Proteomes" id="UP000078228"/>
    </source>
</evidence>
<name>A0A198UEG4_MORCA</name>
<dbReference type="InterPro" id="IPR030678">
    <property type="entry name" value="Peptide/Ni-bd"/>
</dbReference>
<dbReference type="FunFam" id="3.10.105.10:FF:000001">
    <property type="entry name" value="Oligopeptide ABC transporter, oligopeptide-binding protein"/>
    <property type="match status" value="1"/>
</dbReference>
<comment type="subcellular location">
    <subcellularLocation>
        <location evidence="1">Cell envelope</location>
    </subcellularLocation>
</comment>
<dbReference type="CDD" id="cd08504">
    <property type="entry name" value="PBP2_OppA"/>
    <property type="match status" value="1"/>
</dbReference>
<accession>A0A198UEG4</accession>
<dbReference type="GO" id="GO:0043190">
    <property type="term" value="C:ATP-binding cassette (ABC) transporter complex"/>
    <property type="evidence" value="ECO:0007669"/>
    <property type="project" value="InterPro"/>
</dbReference>
<keyword evidence="4 5" id="KW-0732">Signal</keyword>
<keyword evidence="8" id="KW-1185">Reference proteome</keyword>
<dbReference type="InterPro" id="IPR000914">
    <property type="entry name" value="SBP_5_dom"/>
</dbReference>
<dbReference type="PANTHER" id="PTHR30290">
    <property type="entry name" value="PERIPLASMIC BINDING COMPONENT OF ABC TRANSPORTER"/>
    <property type="match status" value="1"/>
</dbReference>
<dbReference type="PATRIC" id="fig|480.237.peg.125"/>
<dbReference type="RefSeq" id="WP_064611434.1">
    <property type="nucleotide sequence ID" value="NZ_LXHB01000094.1"/>
</dbReference>
<evidence type="ECO:0000259" key="6">
    <source>
        <dbReference type="Pfam" id="PF00496"/>
    </source>
</evidence>
<organism evidence="7 8">
    <name type="scientific">Moraxella catarrhalis</name>
    <name type="common">Branhamella catarrhalis</name>
    <dbReference type="NCBI Taxonomy" id="480"/>
    <lineage>
        <taxon>Bacteria</taxon>
        <taxon>Pseudomonadati</taxon>
        <taxon>Pseudomonadota</taxon>
        <taxon>Gammaproteobacteria</taxon>
        <taxon>Moraxellales</taxon>
        <taxon>Moraxellaceae</taxon>
        <taxon>Moraxella</taxon>
    </lineage>
</organism>
<feature type="chain" id="PRO_5008279716" evidence="5">
    <location>
        <begin position="21"/>
        <end position="536"/>
    </location>
</feature>
<protein>
    <submittedName>
        <fullName evidence="7">Oligopeptide ABC transporter, periplasmic oligopeptide-binding protein OppA</fullName>
    </submittedName>
</protein>
<comment type="caution">
    <text evidence="7">The sequence shown here is derived from an EMBL/GenBank/DDBJ whole genome shotgun (WGS) entry which is preliminary data.</text>
</comment>
<gene>
    <name evidence="7" type="ORF">AO384_2163</name>
</gene>
<dbReference type="SUPFAM" id="SSF53850">
    <property type="entry name" value="Periplasmic binding protein-like II"/>
    <property type="match status" value="1"/>
</dbReference>